<evidence type="ECO:0000256" key="6">
    <source>
        <dbReference type="ARBA" id="ARBA00023136"/>
    </source>
</evidence>
<keyword evidence="6 7" id="KW-0472">Membrane</keyword>
<dbReference type="InterPro" id="IPR035277">
    <property type="entry name" value="MalF_N"/>
</dbReference>
<keyword evidence="3" id="KW-1003">Cell membrane</keyword>
<dbReference type="SUPFAM" id="SSF160964">
    <property type="entry name" value="MalF N-terminal region-like"/>
    <property type="match status" value="1"/>
</dbReference>
<dbReference type="EMBL" id="QRVV01000069">
    <property type="protein sequence ID" value="RGS69682.1"/>
    <property type="molecule type" value="Genomic_DNA"/>
</dbReference>
<dbReference type="CDD" id="cd06261">
    <property type="entry name" value="TM_PBP2"/>
    <property type="match status" value="1"/>
</dbReference>
<protein>
    <submittedName>
        <fullName evidence="9">Sugar ABC transporter permease</fullName>
    </submittedName>
</protein>
<evidence type="ECO:0000256" key="7">
    <source>
        <dbReference type="RuleBase" id="RU363032"/>
    </source>
</evidence>
<feature type="transmembrane region" description="Helical" evidence="7">
    <location>
        <begin position="264"/>
        <end position="283"/>
    </location>
</feature>
<organism evidence="9 10">
    <name type="scientific">Blautia obeum</name>
    <dbReference type="NCBI Taxonomy" id="40520"/>
    <lineage>
        <taxon>Bacteria</taxon>
        <taxon>Bacillati</taxon>
        <taxon>Bacillota</taxon>
        <taxon>Clostridia</taxon>
        <taxon>Lachnospirales</taxon>
        <taxon>Lachnospiraceae</taxon>
        <taxon>Blautia</taxon>
    </lineage>
</organism>
<comment type="subcellular location">
    <subcellularLocation>
        <location evidence="1 7">Cell membrane</location>
        <topology evidence="1 7">Multi-pass membrane protein</topology>
    </subcellularLocation>
</comment>
<sequence>MKALRKHASIILYILPALAPLLVFWVLPTILTIGLSFTNWDMMSPEINMVGLYNYQVLFGDINFMEVLINTLIFGVSTTFASIIIGLFLAVLVESIGKHGRILETLIFSPYVTTMVAVSIVWSWIFEPNVGILNYVLSFINLGPFEWLRSADTAMLSVVIVTVWKQIGWVMIFYISAIKRISGSVIEAGKVDGANEWNIFWKIKVPLISPTTYFLTIVLTINSLQAYDQIQVLTQGGPAGATRTLLYYFYQEAFGSFNVGKASAVVIVLAIVTVILTMIESYISKSNTHY</sequence>
<comment type="similarity">
    <text evidence="7">Belongs to the binding-protein-dependent transport system permease family.</text>
</comment>
<name>A0A412KLY2_9FIRM</name>
<evidence type="ECO:0000256" key="3">
    <source>
        <dbReference type="ARBA" id="ARBA00022475"/>
    </source>
</evidence>
<dbReference type="PANTHER" id="PTHR30193:SF37">
    <property type="entry name" value="INNER MEMBRANE ABC TRANSPORTER PERMEASE PROTEIN YCJO"/>
    <property type="match status" value="1"/>
</dbReference>
<evidence type="ECO:0000256" key="2">
    <source>
        <dbReference type="ARBA" id="ARBA00022448"/>
    </source>
</evidence>
<dbReference type="InterPro" id="IPR000515">
    <property type="entry name" value="MetI-like"/>
</dbReference>
<feature type="transmembrane region" description="Helical" evidence="7">
    <location>
        <begin position="154"/>
        <end position="175"/>
    </location>
</feature>
<dbReference type="InterPro" id="IPR035906">
    <property type="entry name" value="MetI-like_sf"/>
</dbReference>
<evidence type="ECO:0000256" key="1">
    <source>
        <dbReference type="ARBA" id="ARBA00004651"/>
    </source>
</evidence>
<dbReference type="GO" id="GO:0005886">
    <property type="term" value="C:plasma membrane"/>
    <property type="evidence" value="ECO:0007669"/>
    <property type="project" value="UniProtKB-SubCell"/>
</dbReference>
<feature type="domain" description="ABC transmembrane type-1" evidence="8">
    <location>
        <begin position="68"/>
        <end position="280"/>
    </location>
</feature>
<evidence type="ECO:0000313" key="10">
    <source>
        <dbReference type="Proteomes" id="UP000284242"/>
    </source>
</evidence>
<feature type="transmembrane region" description="Helical" evidence="7">
    <location>
        <begin position="12"/>
        <end position="37"/>
    </location>
</feature>
<dbReference type="AlphaFoldDB" id="A0A412KLY2"/>
<accession>A0A412KLY2</accession>
<feature type="transmembrane region" description="Helical" evidence="7">
    <location>
        <begin position="105"/>
        <end position="125"/>
    </location>
</feature>
<dbReference type="Proteomes" id="UP000284242">
    <property type="component" value="Unassembled WGS sequence"/>
</dbReference>
<evidence type="ECO:0000313" key="9">
    <source>
        <dbReference type="EMBL" id="RGS69682.1"/>
    </source>
</evidence>
<dbReference type="Pfam" id="PF00528">
    <property type="entry name" value="BPD_transp_1"/>
    <property type="match status" value="1"/>
</dbReference>
<dbReference type="PROSITE" id="PS50928">
    <property type="entry name" value="ABC_TM1"/>
    <property type="match status" value="1"/>
</dbReference>
<dbReference type="Gene3D" id="1.20.58.370">
    <property type="entry name" value="MalF N-terminal region-like"/>
    <property type="match status" value="1"/>
</dbReference>
<keyword evidence="2 7" id="KW-0813">Transport</keyword>
<feature type="transmembrane region" description="Helical" evidence="7">
    <location>
        <begin position="67"/>
        <end position="93"/>
    </location>
</feature>
<proteinExistence type="inferred from homology"/>
<comment type="caution">
    <text evidence="9">The sequence shown here is derived from an EMBL/GenBank/DDBJ whole genome shotgun (WGS) entry which is preliminary data.</text>
</comment>
<evidence type="ECO:0000256" key="5">
    <source>
        <dbReference type="ARBA" id="ARBA00022989"/>
    </source>
</evidence>
<evidence type="ECO:0000259" key="8">
    <source>
        <dbReference type="PROSITE" id="PS50928"/>
    </source>
</evidence>
<evidence type="ECO:0000256" key="4">
    <source>
        <dbReference type="ARBA" id="ARBA00022692"/>
    </source>
</evidence>
<dbReference type="PANTHER" id="PTHR30193">
    <property type="entry name" value="ABC TRANSPORTER PERMEASE PROTEIN"/>
    <property type="match status" value="1"/>
</dbReference>
<dbReference type="GO" id="GO:0055085">
    <property type="term" value="P:transmembrane transport"/>
    <property type="evidence" value="ECO:0007669"/>
    <property type="project" value="InterPro"/>
</dbReference>
<keyword evidence="5 7" id="KW-1133">Transmembrane helix</keyword>
<gene>
    <name evidence="9" type="ORF">DWX77_14525</name>
</gene>
<keyword evidence="4 7" id="KW-0812">Transmembrane</keyword>
<reference evidence="9 10" key="1">
    <citation type="submission" date="2018-08" db="EMBL/GenBank/DDBJ databases">
        <title>A genome reference for cultivated species of the human gut microbiota.</title>
        <authorList>
            <person name="Zou Y."/>
            <person name="Xue W."/>
            <person name="Luo G."/>
        </authorList>
    </citation>
    <scope>NUCLEOTIDE SEQUENCE [LARGE SCALE GENOMIC DNA]</scope>
    <source>
        <strain evidence="9 10">AF21-24</strain>
    </source>
</reference>
<dbReference type="SUPFAM" id="SSF161098">
    <property type="entry name" value="MetI-like"/>
    <property type="match status" value="1"/>
</dbReference>
<dbReference type="Gene3D" id="1.10.3720.10">
    <property type="entry name" value="MetI-like"/>
    <property type="match status" value="1"/>
</dbReference>
<dbReference type="InterPro" id="IPR051393">
    <property type="entry name" value="ABC_transporter_permease"/>
</dbReference>